<dbReference type="GO" id="GO:0003955">
    <property type="term" value="F:NAD(P)H dehydrogenase (quinone) activity"/>
    <property type="evidence" value="ECO:0007669"/>
    <property type="project" value="TreeGrafter"/>
</dbReference>
<dbReference type="GeneID" id="68856034"/>
<organism evidence="7 8">
    <name type="scientific">Halapricum desulfuricans</name>
    <dbReference type="NCBI Taxonomy" id="2841257"/>
    <lineage>
        <taxon>Archaea</taxon>
        <taxon>Methanobacteriati</taxon>
        <taxon>Methanobacteriota</taxon>
        <taxon>Stenosarchaea group</taxon>
        <taxon>Halobacteria</taxon>
        <taxon>Halobacteriales</taxon>
        <taxon>Haloarculaceae</taxon>
        <taxon>Halapricum</taxon>
    </lineage>
</organism>
<evidence type="ECO:0000259" key="6">
    <source>
        <dbReference type="Pfam" id="PF07992"/>
    </source>
</evidence>
<gene>
    <name evidence="7" type="primary">ndh2</name>
    <name evidence="7" type="ORF">HSR121_2483</name>
</gene>
<dbReference type="PANTHER" id="PTHR42913">
    <property type="entry name" value="APOPTOSIS-INDUCING FACTOR 1"/>
    <property type="match status" value="1"/>
</dbReference>
<dbReference type="PRINTS" id="PR00411">
    <property type="entry name" value="PNDRDTASEI"/>
</dbReference>
<name>A0A897N2B2_9EURY</name>
<proteinExistence type="inferred from homology"/>
<dbReference type="SUPFAM" id="SSF51905">
    <property type="entry name" value="FAD/NAD(P)-binding domain"/>
    <property type="match status" value="2"/>
</dbReference>
<evidence type="ECO:0000256" key="1">
    <source>
        <dbReference type="ARBA" id="ARBA00001974"/>
    </source>
</evidence>
<comment type="cofactor">
    <cofactor evidence="1">
        <name>FAD</name>
        <dbReference type="ChEBI" id="CHEBI:57692"/>
    </cofactor>
</comment>
<dbReference type="Gene3D" id="3.50.50.100">
    <property type="match status" value="1"/>
</dbReference>
<dbReference type="RefSeq" id="WP_229113291.1">
    <property type="nucleotide sequence ID" value="NZ_CP064787.1"/>
</dbReference>
<evidence type="ECO:0000256" key="5">
    <source>
        <dbReference type="ARBA" id="ARBA00023002"/>
    </source>
</evidence>
<sequence length="386" mass="41650">MTAHVVVLGSGYAGAGAIKSLEDELRGEADITWISDVDYHLVLHEAHRCISNPSVQEKITIPIEEIKSPSTRFVEGHVENVDVGAREVQLDDERAIEYDYLLVAVGSETAFFGLDGLKEHAHTLKSLDDALGIHDAIRDAAREASSDDPARVVVGGAGLSGIQTAGEVARFRDEVDAPLDVVLVEALDSVLPNSDSELQEALRRRLEERDIRIKTGEFIRAADEDSVTVGEQRVGYDVLVWTGGITGRKEMAGVGVEKDRDSNRIKTETTFRTDDERVFAVGDAALVDQPSGEPVPPNAQAAWEAAEVAGENVARAIRGQPLQTWTYKDKGTAVSIGEDAVAHDVMNLPISTFGGLPARLLKKAIAARWIADITSPSRAIAAWGDM</sequence>
<evidence type="ECO:0000313" key="7">
    <source>
        <dbReference type="EMBL" id="QSG06804.1"/>
    </source>
</evidence>
<dbReference type="EMBL" id="CP064787">
    <property type="protein sequence ID" value="QSG06804.1"/>
    <property type="molecule type" value="Genomic_DNA"/>
</dbReference>
<dbReference type="InterPro" id="IPR051169">
    <property type="entry name" value="NADH-Q_oxidoreductase"/>
</dbReference>
<keyword evidence="5" id="KW-0560">Oxidoreductase</keyword>
<evidence type="ECO:0000256" key="2">
    <source>
        <dbReference type="ARBA" id="ARBA00005272"/>
    </source>
</evidence>
<dbReference type="Proteomes" id="UP000663525">
    <property type="component" value="Chromosome"/>
</dbReference>
<keyword evidence="3" id="KW-0285">Flavoprotein</keyword>
<dbReference type="Pfam" id="PF07992">
    <property type="entry name" value="Pyr_redox_2"/>
    <property type="match status" value="1"/>
</dbReference>
<dbReference type="PRINTS" id="PR00368">
    <property type="entry name" value="FADPNR"/>
</dbReference>
<reference evidence="7" key="1">
    <citation type="submission" date="2020-11" db="EMBL/GenBank/DDBJ databases">
        <title>Carbohydrate-dependent, anaerobic sulfur respiration: A novel catabolism in halophilic archaea.</title>
        <authorList>
            <person name="Sorokin D.Y."/>
            <person name="Messina E."/>
            <person name="Smedile F."/>
            <person name="La Cono V."/>
            <person name="Hallsworth J.E."/>
            <person name="Yakimov M.M."/>
        </authorList>
    </citation>
    <scope>NUCLEOTIDE SEQUENCE</scope>
    <source>
        <strain evidence="7">HSR12-1</strain>
    </source>
</reference>
<comment type="similarity">
    <text evidence="2">Belongs to the NADH dehydrogenase family.</text>
</comment>
<evidence type="ECO:0000256" key="4">
    <source>
        <dbReference type="ARBA" id="ARBA00022827"/>
    </source>
</evidence>
<dbReference type="InterPro" id="IPR036188">
    <property type="entry name" value="FAD/NAD-bd_sf"/>
</dbReference>
<evidence type="ECO:0000313" key="8">
    <source>
        <dbReference type="Proteomes" id="UP000663525"/>
    </source>
</evidence>
<accession>A0A897N2B2</accession>
<evidence type="ECO:0000256" key="3">
    <source>
        <dbReference type="ARBA" id="ARBA00022630"/>
    </source>
</evidence>
<dbReference type="InterPro" id="IPR023753">
    <property type="entry name" value="FAD/NAD-binding_dom"/>
</dbReference>
<feature type="domain" description="FAD/NAD(P)-binding" evidence="6">
    <location>
        <begin position="4"/>
        <end position="305"/>
    </location>
</feature>
<dbReference type="AlphaFoldDB" id="A0A897N2B2"/>
<dbReference type="GO" id="GO:0019646">
    <property type="term" value="P:aerobic electron transport chain"/>
    <property type="evidence" value="ECO:0007669"/>
    <property type="project" value="TreeGrafter"/>
</dbReference>
<protein>
    <submittedName>
        <fullName evidence="7">NADH dehydrogenase, FAD-containing subunit</fullName>
    </submittedName>
</protein>
<keyword evidence="4" id="KW-0274">FAD</keyword>
<dbReference type="PANTHER" id="PTHR42913:SF3">
    <property type="entry name" value="64 KDA MITOCHONDRIAL NADH DEHYDROGENASE (EUROFUNG)"/>
    <property type="match status" value="1"/>
</dbReference>